<reference evidence="3 4" key="1">
    <citation type="journal article" date="2003" name="Cell">
        <title>Origins of highly mosaic mycobacteriophage genomes.</title>
        <authorList>
            <person name="Pedulla M.L."/>
            <person name="Ford M.E."/>
            <person name="Houtz J.M."/>
            <person name="Karthikeyan T."/>
            <person name="Wadsworth C."/>
            <person name="Lewis J.A."/>
            <person name="Jacobs-Sera D."/>
            <person name="Falbo J."/>
            <person name="Gross J."/>
            <person name="Pannunzio N.R."/>
            <person name="Brucker W."/>
            <person name="Kumar V."/>
            <person name="Kandasamy J."/>
            <person name="Keenan L."/>
            <person name="Bardarov S."/>
            <person name="Kriakov J."/>
            <person name="Lawrence J.G."/>
            <person name="Jacobs W.R. Jr."/>
            <person name="Hendrix R.W."/>
            <person name="Hatfull G.F."/>
        </authorList>
    </citation>
    <scope>NUCLEOTIDE SEQUENCE</scope>
</reference>
<keyword evidence="2" id="KW-0472">Membrane</keyword>
<dbReference type="RefSeq" id="NP_817486.1">
    <property type="nucleotide sequence ID" value="NC_004681.1"/>
</dbReference>
<keyword evidence="2" id="KW-1133">Transmembrane helix</keyword>
<evidence type="ECO:0008006" key="5">
    <source>
        <dbReference type="Google" id="ProtNLM"/>
    </source>
</evidence>
<feature type="coiled-coil region" evidence="1">
    <location>
        <begin position="65"/>
        <end position="99"/>
    </location>
</feature>
<evidence type="ECO:0000313" key="4">
    <source>
        <dbReference type="Proteomes" id="UP000000968"/>
    </source>
</evidence>
<evidence type="ECO:0000256" key="2">
    <source>
        <dbReference type="SAM" id="Phobius"/>
    </source>
</evidence>
<dbReference type="KEGG" id="vg:1259107"/>
<evidence type="ECO:0000256" key="1">
    <source>
        <dbReference type="SAM" id="Coils"/>
    </source>
</evidence>
<feature type="transmembrane region" description="Helical" evidence="2">
    <location>
        <begin position="20"/>
        <end position="41"/>
    </location>
</feature>
<protein>
    <recommendedName>
        <fullName evidence="5">NrdH-like glutaredoxin</fullName>
    </recommendedName>
</protein>
<proteinExistence type="predicted"/>
<keyword evidence="2" id="KW-0812">Transmembrane</keyword>
<gene>
    <name evidence="3" type="primary">36</name>
    <name evidence="3" type="ORF">PBI_CJW1_36</name>
</gene>
<evidence type="ECO:0000313" key="3">
    <source>
        <dbReference type="EMBL" id="AAN01651.1"/>
    </source>
</evidence>
<name>Q857X5_9CAUD</name>
<organism evidence="3 4">
    <name type="scientific">Mycobacterium phage Cjw1</name>
    <dbReference type="NCBI Taxonomy" id="2907830"/>
    <lineage>
        <taxon>Viruses</taxon>
        <taxon>Duplodnaviria</taxon>
        <taxon>Heunggongvirae</taxon>
        <taxon>Uroviricota</taxon>
        <taxon>Caudoviricetes</taxon>
        <taxon>Kostyavirus</taxon>
        <taxon>Kostyavirus CJW1</taxon>
    </lineage>
</organism>
<dbReference type="EMBL" id="AY129331">
    <property type="protein sequence ID" value="AAN01651.1"/>
    <property type="molecule type" value="Genomic_DNA"/>
</dbReference>
<accession>Q857X5</accession>
<keyword evidence="4" id="KW-1185">Reference proteome</keyword>
<keyword evidence="1" id="KW-0175">Coiled coil</keyword>
<sequence length="153" mass="17898">MAPEPHRRQDIGSGLMTGEWITVVAGQWPWLILVAVFLMLIPQAVKAIETVKGLLAPLFERFTPAAKRKDKRDDINAKVADLEAQVTFLTEQVANLRARDRMYWAWVISDQEWHRKVELEAAERGWELPHHVSFDEFYDEWIIQHPIPRPYQL</sequence>
<dbReference type="Proteomes" id="UP000000968">
    <property type="component" value="Segment"/>
</dbReference>